<evidence type="ECO:0000313" key="3">
    <source>
        <dbReference type="Proteomes" id="UP000184109"/>
    </source>
</evidence>
<organism evidence="2 3">
    <name type="scientific">Wenyingzhuangia marina</name>
    <dbReference type="NCBI Taxonomy" id="1195760"/>
    <lineage>
        <taxon>Bacteria</taxon>
        <taxon>Pseudomonadati</taxon>
        <taxon>Bacteroidota</taxon>
        <taxon>Flavobacteriia</taxon>
        <taxon>Flavobacteriales</taxon>
        <taxon>Flavobacteriaceae</taxon>
        <taxon>Wenyingzhuangia</taxon>
    </lineage>
</organism>
<protein>
    <recommendedName>
        <fullName evidence="4">Caldesmon</fullName>
    </recommendedName>
</protein>
<keyword evidence="3" id="KW-1185">Reference proteome</keyword>
<dbReference type="STRING" id="1195760.SAMN05444281_0158"/>
<evidence type="ECO:0008006" key="4">
    <source>
        <dbReference type="Google" id="ProtNLM"/>
    </source>
</evidence>
<feature type="region of interest" description="Disordered" evidence="1">
    <location>
        <begin position="95"/>
        <end position="115"/>
    </location>
</feature>
<gene>
    <name evidence="2" type="ORF">SAMN05444281_0158</name>
</gene>
<sequence>MSNNTSIQCPDCGSQIDVNDILKHQLEEVIRGEFQEKQAKLVKDQKAKEEALEKEKDEFEAKKQRENELFKERLEVAEKKTRRELEVKLSKKLADENEERLKSMQKELAEKSEQVKELNRSKAEIEKLKREKDEAKEQAKLEAEKQLSETLIAEKEKIKRLASEENELKMKELEKQLADQKKLTEEMKRKQEQGSMQLQGEVMELAIEEWLSSQFPLDSIDEIKKGANGADCIQTVNTRELVNCGTIYYESKRTKAFQPAWIEKFKNDIRDKGANIGVLVTEVMPADMDRMGMKEGIWICSFEEFKGLCSVLRQSIVQWSRVLQNQENKGDKMSLLYSFLTSNEFRLQMEGIVEGFTQMKKDLDSEKNAMKRIWKQREKQIEKVTDNSINMHASIKGIAGNAIQSIAALELNSEETLVIE</sequence>
<dbReference type="OrthoDB" id="9765972at2"/>
<name>A0A1M5S738_9FLAO</name>
<accession>A0A1M5S738</accession>
<proteinExistence type="predicted"/>
<dbReference type="Proteomes" id="UP000184109">
    <property type="component" value="Unassembled WGS sequence"/>
</dbReference>
<dbReference type="RefSeq" id="WP_073117775.1">
    <property type="nucleotide sequence ID" value="NZ_BMEN01000005.1"/>
</dbReference>
<reference evidence="3" key="1">
    <citation type="submission" date="2016-11" db="EMBL/GenBank/DDBJ databases">
        <authorList>
            <person name="Varghese N."/>
            <person name="Submissions S."/>
        </authorList>
    </citation>
    <scope>NUCLEOTIDE SEQUENCE [LARGE SCALE GENOMIC DNA]</scope>
    <source>
        <strain evidence="3">DSM 100572</strain>
    </source>
</reference>
<dbReference type="Pfam" id="PF09903">
    <property type="entry name" value="DUF2130"/>
    <property type="match status" value="1"/>
</dbReference>
<dbReference type="InterPro" id="IPR019219">
    <property type="entry name" value="DUF2130"/>
</dbReference>
<evidence type="ECO:0000313" key="2">
    <source>
        <dbReference type="EMBL" id="SHH34260.1"/>
    </source>
</evidence>
<dbReference type="EMBL" id="FQXQ01000001">
    <property type="protein sequence ID" value="SHH34260.1"/>
    <property type="molecule type" value="Genomic_DNA"/>
</dbReference>
<dbReference type="AlphaFoldDB" id="A0A1M5S738"/>
<evidence type="ECO:0000256" key="1">
    <source>
        <dbReference type="SAM" id="MobiDB-lite"/>
    </source>
</evidence>